<dbReference type="PANTHER" id="PTHR30373:SF2">
    <property type="entry name" value="UPF0603 PROTEIN YGCG"/>
    <property type="match status" value="1"/>
</dbReference>
<evidence type="ECO:0000256" key="3">
    <source>
        <dbReference type="SAM" id="SignalP"/>
    </source>
</evidence>
<keyword evidence="2" id="KW-0472">Membrane</keyword>
<protein>
    <recommendedName>
        <fullName evidence="4">TPM domain-containing protein</fullName>
    </recommendedName>
</protein>
<feature type="region of interest" description="Disordered" evidence="1">
    <location>
        <begin position="288"/>
        <end position="310"/>
    </location>
</feature>
<evidence type="ECO:0000256" key="1">
    <source>
        <dbReference type="SAM" id="MobiDB-lite"/>
    </source>
</evidence>
<feature type="transmembrane region" description="Helical" evidence="2">
    <location>
        <begin position="231"/>
        <end position="252"/>
    </location>
</feature>
<accession>A0A368Y4L7</accession>
<reference evidence="5 6" key="1">
    <citation type="submission" date="2018-07" db="EMBL/GenBank/DDBJ databases">
        <title>Genomic Encyclopedia of Type Strains, Phase IV (KMG-IV): sequencing the most valuable type-strain genomes for metagenomic binning, comparative biology and taxonomic classification.</title>
        <authorList>
            <person name="Goeker M."/>
        </authorList>
    </citation>
    <scope>NUCLEOTIDE SEQUENCE [LARGE SCALE GENOMIC DNA]</scope>
    <source>
        <strain evidence="5 6">DSM 21634</strain>
    </source>
</reference>
<evidence type="ECO:0000256" key="2">
    <source>
        <dbReference type="SAM" id="Phobius"/>
    </source>
</evidence>
<dbReference type="Gene3D" id="3.10.310.50">
    <property type="match status" value="1"/>
</dbReference>
<keyword evidence="3" id="KW-0732">Signal</keyword>
<gene>
    <name evidence="5" type="ORF">DES41_102993</name>
</gene>
<keyword evidence="2" id="KW-0812">Transmembrane</keyword>
<feature type="chain" id="PRO_5016605064" description="TPM domain-containing protein" evidence="3">
    <location>
        <begin position="24"/>
        <end position="310"/>
    </location>
</feature>
<dbReference type="Pfam" id="PF04536">
    <property type="entry name" value="TPM_phosphatase"/>
    <property type="match status" value="1"/>
</dbReference>
<dbReference type="InterPro" id="IPR007621">
    <property type="entry name" value="TPM_dom"/>
</dbReference>
<keyword evidence="2" id="KW-1133">Transmembrane helix</keyword>
<evidence type="ECO:0000313" key="5">
    <source>
        <dbReference type="EMBL" id="RCW74669.1"/>
    </source>
</evidence>
<comment type="caution">
    <text evidence="5">The sequence shown here is derived from an EMBL/GenBank/DDBJ whole genome shotgun (WGS) entry which is preliminary data.</text>
</comment>
<dbReference type="EMBL" id="QPJK01000002">
    <property type="protein sequence ID" value="RCW74669.1"/>
    <property type="molecule type" value="Genomic_DNA"/>
</dbReference>
<feature type="transmembrane region" description="Helical" evidence="2">
    <location>
        <begin position="207"/>
        <end position="225"/>
    </location>
</feature>
<evidence type="ECO:0000313" key="6">
    <source>
        <dbReference type="Proteomes" id="UP000252884"/>
    </source>
</evidence>
<dbReference type="AlphaFoldDB" id="A0A368Y4L7"/>
<evidence type="ECO:0000259" key="4">
    <source>
        <dbReference type="Pfam" id="PF04536"/>
    </source>
</evidence>
<feature type="signal peptide" evidence="3">
    <location>
        <begin position="1"/>
        <end position="23"/>
    </location>
</feature>
<keyword evidence="6" id="KW-1185">Reference proteome</keyword>
<feature type="domain" description="TPM" evidence="4">
    <location>
        <begin position="36"/>
        <end position="159"/>
    </location>
</feature>
<organism evidence="5 6">
    <name type="scientific">Pseudorhodoferax soli</name>
    <dbReference type="NCBI Taxonomy" id="545864"/>
    <lineage>
        <taxon>Bacteria</taxon>
        <taxon>Pseudomonadati</taxon>
        <taxon>Pseudomonadota</taxon>
        <taxon>Betaproteobacteria</taxon>
        <taxon>Burkholderiales</taxon>
        <taxon>Comamonadaceae</taxon>
    </lineage>
</organism>
<feature type="transmembrane region" description="Helical" evidence="2">
    <location>
        <begin position="181"/>
        <end position="200"/>
    </location>
</feature>
<proteinExistence type="predicted"/>
<dbReference type="PANTHER" id="PTHR30373">
    <property type="entry name" value="UPF0603 PROTEIN YGCG"/>
    <property type="match status" value="1"/>
</dbReference>
<name>A0A368Y4L7_9BURK</name>
<dbReference type="Proteomes" id="UP000252884">
    <property type="component" value="Unassembled WGS sequence"/>
</dbReference>
<sequence>MRAWLARIGLWAALLLAQATLQAQPVQPVPALTAPVVDTTGTLDAAQLSQVEQALARLEQERGAQVVVLLVATTAPEDIASYANRVANAWKIGRRDIGDGVLLLVAKNDRRLRIEVAKTLEGAIPDLAAKQIIDEAITPRLRQNDYAGALLAGVAQLDARIRGENLPAPSPSAGDGLDEDAVTPLLFVLFFAVPVAAGVLRSMLGRRLGAAATGIGVGAFAGLVLHTALWLAAAAGLLAFVVALVAGLGPLMRGGTPQRRGRIGPGTGGWAGGAGGFGGGWSGGSGGGGGGGFSSGGGGDFGGGGASGDW</sequence>
<dbReference type="RefSeq" id="WP_425466350.1">
    <property type="nucleotide sequence ID" value="NZ_QPJK01000002.1"/>
</dbReference>